<keyword evidence="1" id="KW-0175">Coiled coil</keyword>
<accession>A0ABS4S9E8</accession>
<evidence type="ECO:0000313" key="2">
    <source>
        <dbReference type="EMBL" id="MBP2257494.1"/>
    </source>
</evidence>
<protein>
    <submittedName>
        <fullName evidence="2">Uncharacterized protein</fullName>
    </submittedName>
</protein>
<reference evidence="2 3" key="1">
    <citation type="submission" date="2021-03" db="EMBL/GenBank/DDBJ databases">
        <title>Genomic Encyclopedia of Type Strains, Phase IV (KMG-IV): sequencing the most valuable type-strain genomes for metagenomic binning, comparative biology and taxonomic classification.</title>
        <authorList>
            <person name="Goeker M."/>
        </authorList>
    </citation>
    <scope>NUCLEOTIDE SEQUENCE [LARGE SCALE GENOMIC DNA]</scope>
    <source>
        <strain evidence="2 3">DSM 25790</strain>
    </source>
</reference>
<sequence>MIDNLEQYNEFLTTTIKETYPKYAQRKILKELERDRIVHLKSNQNATLFDDQNIVNLVDVPDDEKLPRAIQENQKAIGYIEKTEFRKSYKYAVVFSVSNFEEDEINQLLENKLMQDFDDEGHGFDKLFDPDKDIEVIPTKTDIDDNVVILKFSKLFTGYLPSNGAKKQIKYPILAIYYKTLDVLEIRFDPIKGYFKQDEYFYHKQIQFVLEWFNENLSCELDDINLPPIIEYICNLDEEDVNVHSQAMSLKSGGKAVLDTGVNENYVLPLLGELKELIKANEELFNENHEIKNLIENFILETEETSDLPWISLVWKDSNSKGTVVKFNHNYMNQGYTLLQYYGLQTEMERMNNVTEYIIKHKGDLESEGKTQ</sequence>
<dbReference type="Proteomes" id="UP001519294">
    <property type="component" value="Unassembled WGS sequence"/>
</dbReference>
<gene>
    <name evidence="2" type="ORF">J2Z81_001442</name>
</gene>
<feature type="coiled-coil region" evidence="1">
    <location>
        <begin position="274"/>
        <end position="301"/>
    </location>
</feature>
<keyword evidence="3" id="KW-1185">Reference proteome</keyword>
<proteinExistence type="predicted"/>
<evidence type="ECO:0000256" key="1">
    <source>
        <dbReference type="SAM" id="Coils"/>
    </source>
</evidence>
<dbReference type="EMBL" id="JAGIKX010000009">
    <property type="protein sequence ID" value="MBP2257494.1"/>
    <property type="molecule type" value="Genomic_DNA"/>
</dbReference>
<evidence type="ECO:0000313" key="3">
    <source>
        <dbReference type="Proteomes" id="UP001519294"/>
    </source>
</evidence>
<organism evidence="2 3">
    <name type="scientific">Virgibacillus alimentarius</name>
    <dbReference type="NCBI Taxonomy" id="698769"/>
    <lineage>
        <taxon>Bacteria</taxon>
        <taxon>Bacillati</taxon>
        <taxon>Bacillota</taxon>
        <taxon>Bacilli</taxon>
        <taxon>Bacillales</taxon>
        <taxon>Bacillaceae</taxon>
        <taxon>Virgibacillus</taxon>
    </lineage>
</organism>
<dbReference type="RefSeq" id="WP_226371014.1">
    <property type="nucleotide sequence ID" value="NZ_JAGIKX010000009.1"/>
</dbReference>
<name>A0ABS4S9E8_9BACI</name>
<comment type="caution">
    <text evidence="2">The sequence shown here is derived from an EMBL/GenBank/DDBJ whole genome shotgun (WGS) entry which is preliminary data.</text>
</comment>